<dbReference type="Proteomes" id="UP000286801">
    <property type="component" value="Unassembled WGS sequence"/>
</dbReference>
<name>A0A432G0Q7_9DELT</name>
<dbReference type="InterPro" id="IPR050484">
    <property type="entry name" value="Transf_Hexapept/Carb_Anhydrase"/>
</dbReference>
<dbReference type="Gene3D" id="2.160.10.10">
    <property type="entry name" value="Hexapeptide repeat proteins"/>
    <property type="match status" value="1"/>
</dbReference>
<dbReference type="CDD" id="cd04645">
    <property type="entry name" value="LbH_gamma_CA_like"/>
    <property type="match status" value="1"/>
</dbReference>
<dbReference type="Proteomes" id="UP000286732">
    <property type="component" value="Unassembled WGS sequence"/>
</dbReference>
<dbReference type="InterPro" id="IPR001451">
    <property type="entry name" value="Hexapep"/>
</dbReference>
<dbReference type="EMBL" id="QNZI01000074">
    <property type="protein sequence ID" value="RTZ85924.1"/>
    <property type="molecule type" value="Genomic_DNA"/>
</dbReference>
<evidence type="ECO:0000313" key="2">
    <source>
        <dbReference type="EMBL" id="RTZ81409.1"/>
    </source>
</evidence>
<gene>
    <name evidence="3" type="ORF">DSY94_02680</name>
    <name evidence="1" type="ORF">DSY97_10580</name>
    <name evidence="2" type="ORF">DSY98_02775</name>
</gene>
<evidence type="ECO:0000313" key="1">
    <source>
        <dbReference type="EMBL" id="RTZ77080.1"/>
    </source>
</evidence>
<sequence>MSLYTLDEATPEFTEMTFIAPDASLIGRVRIGAFSSVWFNSVLRGDMEHISIGDETSFQDLSMGHSDPGFPLIIGNRVTVGHHCVMHGCEVEDDCLIGMGAILMNGVKIGRGSIVGAGAVVLEGTEVPPFSMIAGSPAKVRKTYEESILENIRGMSQIYVKRTIRYLEQNIGER</sequence>
<reference evidence="4 5" key="1">
    <citation type="submission" date="2018-06" db="EMBL/GenBank/DDBJ databases">
        <title>Combined omics and stable isotope probing to characterize newly discovered Mariana Back-Arc vent microbial communities.</title>
        <authorList>
            <person name="Trembath-Reichert E."/>
            <person name="Huber J.A."/>
        </authorList>
    </citation>
    <scope>NUCLEOTIDE SEQUENCE [LARGE SCALE GENOMIC DNA]</scope>
    <source>
        <strain evidence="3">MAG 24</strain>
        <strain evidence="1">MAG 63_1</strain>
        <strain evidence="2">MAG 63_2</strain>
    </source>
</reference>
<dbReference type="SUPFAM" id="SSF51161">
    <property type="entry name" value="Trimeric LpxA-like enzymes"/>
    <property type="match status" value="1"/>
</dbReference>
<accession>A0A432G0Q7</accession>
<evidence type="ECO:0000313" key="3">
    <source>
        <dbReference type="EMBL" id="RTZ85924.1"/>
    </source>
</evidence>
<proteinExistence type="predicted"/>
<dbReference type="Proteomes" id="UP000287176">
    <property type="component" value="Unassembled WGS sequence"/>
</dbReference>
<dbReference type="EMBL" id="QNZL01000285">
    <property type="protein sequence ID" value="RTZ77080.1"/>
    <property type="molecule type" value="Genomic_DNA"/>
</dbReference>
<organism evidence="1 5">
    <name type="scientific">SAR324 cluster bacterium</name>
    <dbReference type="NCBI Taxonomy" id="2024889"/>
    <lineage>
        <taxon>Bacteria</taxon>
        <taxon>Deltaproteobacteria</taxon>
        <taxon>SAR324 cluster</taxon>
    </lineage>
</organism>
<dbReference type="InterPro" id="IPR047324">
    <property type="entry name" value="LbH_gamma_CA-like"/>
</dbReference>
<dbReference type="InterPro" id="IPR011004">
    <property type="entry name" value="Trimer_LpxA-like_sf"/>
</dbReference>
<dbReference type="EMBL" id="QNZM01000109">
    <property type="protein sequence ID" value="RTZ81409.1"/>
    <property type="molecule type" value="Genomic_DNA"/>
</dbReference>
<evidence type="ECO:0000313" key="4">
    <source>
        <dbReference type="Proteomes" id="UP000286732"/>
    </source>
</evidence>
<dbReference type="AlphaFoldDB" id="A0A432G0Q7"/>
<protein>
    <submittedName>
        <fullName evidence="1">Gamma carbonic anhydrase family protein</fullName>
    </submittedName>
</protein>
<evidence type="ECO:0000313" key="5">
    <source>
        <dbReference type="Proteomes" id="UP000286801"/>
    </source>
</evidence>
<dbReference type="PANTHER" id="PTHR13061">
    <property type="entry name" value="DYNACTIN SUBUNIT P25"/>
    <property type="match status" value="1"/>
</dbReference>
<comment type="caution">
    <text evidence="1">The sequence shown here is derived from an EMBL/GenBank/DDBJ whole genome shotgun (WGS) entry which is preliminary data.</text>
</comment>
<dbReference type="Pfam" id="PF00132">
    <property type="entry name" value="Hexapep"/>
    <property type="match status" value="1"/>
</dbReference>
<dbReference type="PANTHER" id="PTHR13061:SF29">
    <property type="entry name" value="GAMMA CARBONIC ANHYDRASE-LIKE 1, MITOCHONDRIAL-RELATED"/>
    <property type="match status" value="1"/>
</dbReference>